<evidence type="ECO:0000256" key="3">
    <source>
        <dbReference type="ARBA" id="ARBA00022692"/>
    </source>
</evidence>
<comment type="subcellular location">
    <subcellularLocation>
        <location evidence="1">Cell outer membrane</location>
        <topology evidence="1">Multi-pass membrane protein</topology>
    </subcellularLocation>
</comment>
<feature type="domain" description="Surface lipoprotein assembly modifier C-terminal" evidence="9">
    <location>
        <begin position="179"/>
        <end position="467"/>
    </location>
</feature>
<accession>A0A380U2N4</accession>
<evidence type="ECO:0000256" key="8">
    <source>
        <dbReference type="SAM" id="SignalP"/>
    </source>
</evidence>
<dbReference type="Pfam" id="PF24575">
    <property type="entry name" value="TPR_Slam"/>
    <property type="match status" value="1"/>
</dbReference>
<evidence type="ECO:0000256" key="2">
    <source>
        <dbReference type="ARBA" id="ARBA00022452"/>
    </source>
</evidence>
<keyword evidence="6" id="KW-0998">Cell outer membrane</keyword>
<feature type="domain" description="Surface lipoprotein assembly modifier N-terminal TPR repeats region" evidence="10">
    <location>
        <begin position="62"/>
        <end position="151"/>
    </location>
</feature>
<evidence type="ECO:0000313" key="12">
    <source>
        <dbReference type="Proteomes" id="UP000254253"/>
    </source>
</evidence>
<dbReference type="InterPro" id="IPR011990">
    <property type="entry name" value="TPR-like_helical_dom_sf"/>
</dbReference>
<evidence type="ECO:0000256" key="1">
    <source>
        <dbReference type="ARBA" id="ARBA00004571"/>
    </source>
</evidence>
<organism evidence="11 12">
    <name type="scientific">Actinobacillus lignieresii</name>
    <dbReference type="NCBI Taxonomy" id="720"/>
    <lineage>
        <taxon>Bacteria</taxon>
        <taxon>Pseudomonadati</taxon>
        <taxon>Pseudomonadota</taxon>
        <taxon>Gammaproteobacteria</taxon>
        <taxon>Pasteurellales</taxon>
        <taxon>Pasteurellaceae</taxon>
        <taxon>Actinobacillus</taxon>
    </lineage>
</organism>
<dbReference type="AlphaFoldDB" id="A0A380U2N4"/>
<gene>
    <name evidence="11" type="ORF">NCTC4191_01893</name>
</gene>
<evidence type="ECO:0000259" key="10">
    <source>
        <dbReference type="Pfam" id="PF24575"/>
    </source>
</evidence>
<dbReference type="Pfam" id="PF04575">
    <property type="entry name" value="SlipAM"/>
    <property type="match status" value="1"/>
</dbReference>
<keyword evidence="4 8" id="KW-0732">Signal</keyword>
<dbReference type="Proteomes" id="UP000254253">
    <property type="component" value="Unassembled WGS sequence"/>
</dbReference>
<evidence type="ECO:0000256" key="4">
    <source>
        <dbReference type="ARBA" id="ARBA00022729"/>
    </source>
</evidence>
<comment type="similarity">
    <text evidence="7">Belongs to the Slam family.</text>
</comment>
<evidence type="ECO:0000259" key="9">
    <source>
        <dbReference type="Pfam" id="PF04575"/>
    </source>
</evidence>
<evidence type="ECO:0000313" key="11">
    <source>
        <dbReference type="EMBL" id="SUT95438.1"/>
    </source>
</evidence>
<feature type="chain" id="PRO_5016979318" evidence="8">
    <location>
        <begin position="18"/>
        <end position="468"/>
    </location>
</feature>
<keyword evidence="12" id="KW-1185">Reference proteome</keyword>
<keyword evidence="3" id="KW-0812">Transmembrane</keyword>
<evidence type="ECO:0000256" key="5">
    <source>
        <dbReference type="ARBA" id="ARBA00023136"/>
    </source>
</evidence>
<dbReference type="Gene3D" id="1.25.40.10">
    <property type="entry name" value="Tetratricopeptide repeat domain"/>
    <property type="match status" value="1"/>
</dbReference>
<dbReference type="InterPro" id="IPR007655">
    <property type="entry name" value="Slam_C"/>
</dbReference>
<keyword evidence="2" id="KW-1134">Transmembrane beta strand</keyword>
<dbReference type="InterPro" id="IPR057556">
    <property type="entry name" value="TPR_Slam"/>
</dbReference>
<proteinExistence type="inferred from homology"/>
<name>A0A380U2N4_ACTLI</name>
<dbReference type="EMBL" id="UFRN01000002">
    <property type="protein sequence ID" value="SUT95438.1"/>
    <property type="molecule type" value="Genomic_DNA"/>
</dbReference>
<evidence type="ECO:0000256" key="7">
    <source>
        <dbReference type="ARBA" id="ARBA00023609"/>
    </source>
</evidence>
<feature type="signal peptide" evidence="8">
    <location>
        <begin position="1"/>
        <end position="17"/>
    </location>
</feature>
<dbReference type="GO" id="GO:0009279">
    <property type="term" value="C:cell outer membrane"/>
    <property type="evidence" value="ECO:0007669"/>
    <property type="project" value="UniProtKB-SubCell"/>
</dbReference>
<protein>
    <submittedName>
        <fullName evidence="11">TPR repeat-containing protein NMB0313</fullName>
    </submittedName>
</protein>
<dbReference type="SUPFAM" id="SSF48452">
    <property type="entry name" value="TPR-like"/>
    <property type="match status" value="1"/>
</dbReference>
<keyword evidence="5" id="KW-0472">Membrane</keyword>
<sequence>MKSIPFILLVLPSALLAETISTPKPLFFEDKADHLKPAEFAKNSPNLTADTPIVTPAGQANLDQTITALLVNKQWQALKPALDNYAKQANFDPILYRYAKGAMLRAEQDHDGAIELYQQILQAQPQLAYPRFDLGVMLFENKQYREAKQQLNQAKKALDPQMQPLVERYLQAMKERQSWQPDAELQYTQTDNVNNASSEREVEIGGLRFLKNEDSLPQKAHGFRYGLGVSREINLSGNHFVAFEGRFSGVHYWDNQDYSEKSLYGSFGYRKHSALQSWGILPFFEQNWLASPRYSKNFGANAEFRRQLNRQWTFSTNFNHTQKRYADENIAQRYNGYINGLSASLSYTFNPNWVMFGGIEFSKDRTKDKAETSIRKGINLGTLVRYGDVVSRVSLRYVKRNFLADNFYFPKKRLDDEYSVNASLWHNQIQWQGFVPKLNYRYRKIDSNIAAFYSRSSSEWFMTVEKNW</sequence>
<evidence type="ECO:0000256" key="6">
    <source>
        <dbReference type="ARBA" id="ARBA00023237"/>
    </source>
</evidence>
<reference evidence="11 12" key="1">
    <citation type="submission" date="2018-06" db="EMBL/GenBank/DDBJ databases">
        <authorList>
            <consortium name="Pathogen Informatics"/>
            <person name="Doyle S."/>
        </authorList>
    </citation>
    <scope>NUCLEOTIDE SEQUENCE [LARGE SCALE GENOMIC DNA]</scope>
    <source>
        <strain evidence="11 12">NCTC4191</strain>
    </source>
</reference>